<dbReference type="PANTHER" id="PTHR31465">
    <property type="entry name" value="PROTEIN RTA1-RELATED"/>
    <property type="match status" value="1"/>
</dbReference>
<keyword evidence="2 5" id="KW-0812">Transmembrane</keyword>
<reference evidence="6" key="1">
    <citation type="submission" date="2020-05" db="EMBL/GenBank/DDBJ databases">
        <title>Phylogenomic resolution of chytrid fungi.</title>
        <authorList>
            <person name="Stajich J.E."/>
            <person name="Amses K."/>
            <person name="Simmons R."/>
            <person name="Seto K."/>
            <person name="Myers J."/>
            <person name="Bonds A."/>
            <person name="Quandt C.A."/>
            <person name="Barry K."/>
            <person name="Liu P."/>
            <person name="Grigoriev I."/>
            <person name="Longcore J.E."/>
            <person name="James T.Y."/>
        </authorList>
    </citation>
    <scope>NUCLEOTIDE SEQUENCE</scope>
    <source>
        <strain evidence="6">JEL0513</strain>
    </source>
</reference>
<feature type="transmembrane region" description="Helical" evidence="5">
    <location>
        <begin position="234"/>
        <end position="252"/>
    </location>
</feature>
<feature type="transmembrane region" description="Helical" evidence="5">
    <location>
        <begin position="89"/>
        <end position="106"/>
    </location>
</feature>
<comment type="caution">
    <text evidence="6">The sequence shown here is derived from an EMBL/GenBank/DDBJ whole genome shotgun (WGS) entry which is preliminary data.</text>
</comment>
<keyword evidence="7" id="KW-1185">Reference proteome</keyword>
<keyword evidence="3 5" id="KW-1133">Transmembrane helix</keyword>
<dbReference type="AlphaFoldDB" id="A0AAD5STP2"/>
<protein>
    <submittedName>
        <fullName evidence="6">Uncharacterized protein</fullName>
    </submittedName>
</protein>
<feature type="transmembrane region" description="Helical" evidence="5">
    <location>
        <begin position="52"/>
        <end position="69"/>
    </location>
</feature>
<dbReference type="Pfam" id="PF04479">
    <property type="entry name" value="RTA1"/>
    <property type="match status" value="1"/>
</dbReference>
<evidence type="ECO:0000256" key="4">
    <source>
        <dbReference type="ARBA" id="ARBA00023136"/>
    </source>
</evidence>
<evidence type="ECO:0000256" key="5">
    <source>
        <dbReference type="SAM" id="Phobius"/>
    </source>
</evidence>
<feature type="transmembrane region" description="Helical" evidence="5">
    <location>
        <begin position="194"/>
        <end position="214"/>
    </location>
</feature>
<evidence type="ECO:0000256" key="3">
    <source>
        <dbReference type="ARBA" id="ARBA00022989"/>
    </source>
</evidence>
<evidence type="ECO:0000313" key="6">
    <source>
        <dbReference type="EMBL" id="KAJ3101319.1"/>
    </source>
</evidence>
<dbReference type="InterPro" id="IPR007568">
    <property type="entry name" value="RTA1"/>
</dbReference>
<sequence>MVAIYNPDGSYNYTASVFGEKPSSSLAIIGCAIFALIFFAHLIQSIQFKTRYLIPMIIASFMEVVGYAIRYKSIGDPFNLLEYSVQQTFIILAPIFLAASQYIMLEKLIINVGGSYSPIRHTLIAKIFVGCDILSFLVQCAGSAVLLTIPSLFVTGTNILIAGLVVQVISFTAFLITASAFYYRASQDNKGMGWRIIFIVLFASATLVLIRSVFRVIEFSSGYSGPIVKDENYMYAFDFGLIAIAIILFNFFHPARYIKSVV</sequence>
<gene>
    <name evidence="6" type="ORF">HK100_004558</name>
</gene>
<dbReference type="Proteomes" id="UP001211907">
    <property type="component" value="Unassembled WGS sequence"/>
</dbReference>
<feature type="transmembrane region" description="Helical" evidence="5">
    <location>
        <begin position="25"/>
        <end position="43"/>
    </location>
</feature>
<dbReference type="GO" id="GO:0016020">
    <property type="term" value="C:membrane"/>
    <property type="evidence" value="ECO:0007669"/>
    <property type="project" value="UniProtKB-SubCell"/>
</dbReference>
<accession>A0AAD5STP2</accession>
<proteinExistence type="predicted"/>
<organism evidence="6 7">
    <name type="scientific">Physocladia obscura</name>
    <dbReference type="NCBI Taxonomy" id="109957"/>
    <lineage>
        <taxon>Eukaryota</taxon>
        <taxon>Fungi</taxon>
        <taxon>Fungi incertae sedis</taxon>
        <taxon>Chytridiomycota</taxon>
        <taxon>Chytridiomycota incertae sedis</taxon>
        <taxon>Chytridiomycetes</taxon>
        <taxon>Chytridiales</taxon>
        <taxon>Chytriomycetaceae</taxon>
        <taxon>Physocladia</taxon>
    </lineage>
</organism>
<comment type="subcellular location">
    <subcellularLocation>
        <location evidence="1">Membrane</location>
        <topology evidence="1">Multi-pass membrane protein</topology>
    </subcellularLocation>
</comment>
<name>A0AAD5STP2_9FUNG</name>
<evidence type="ECO:0000256" key="1">
    <source>
        <dbReference type="ARBA" id="ARBA00004141"/>
    </source>
</evidence>
<evidence type="ECO:0000256" key="2">
    <source>
        <dbReference type="ARBA" id="ARBA00022692"/>
    </source>
</evidence>
<feature type="transmembrane region" description="Helical" evidence="5">
    <location>
        <begin position="127"/>
        <end position="153"/>
    </location>
</feature>
<dbReference type="PANTHER" id="PTHR31465:SF1">
    <property type="entry name" value="PROTEIN RTA1-RELATED"/>
    <property type="match status" value="1"/>
</dbReference>
<evidence type="ECO:0000313" key="7">
    <source>
        <dbReference type="Proteomes" id="UP001211907"/>
    </source>
</evidence>
<dbReference type="EMBL" id="JADGJH010002228">
    <property type="protein sequence ID" value="KAJ3101319.1"/>
    <property type="molecule type" value="Genomic_DNA"/>
</dbReference>
<keyword evidence="4 5" id="KW-0472">Membrane</keyword>
<feature type="transmembrane region" description="Helical" evidence="5">
    <location>
        <begin position="159"/>
        <end position="182"/>
    </location>
</feature>